<dbReference type="PANTHER" id="PTHR34203:SF15">
    <property type="entry name" value="SLL1173 PROTEIN"/>
    <property type="match status" value="1"/>
</dbReference>
<evidence type="ECO:0000259" key="1">
    <source>
        <dbReference type="Pfam" id="PF05050"/>
    </source>
</evidence>
<sequence>MNRTPFCFAKLHGDMGLTKTYFGCKIIINTRNIHTYNLIDNGIIEAAICALFEAHIKPGDVVVDAGANIGFLSLLAGHLTGPQGKVIAIEANPDVHRTLEENIVINGFAGRFDTHQMAAHDEAAELTFTWNSHRDGSGRIVTAVQSGLAQNHCQVQANTLDHLCAGQRVDFIKIDTEGAEPYVLRGAEQLIRQNPGIKVIFEWNGRHIRQRAQDPQVFADWVFTHFKQVDRILNKETLVPLTAADLMALPHSNIFCRNPSSGK</sequence>
<dbReference type="SUPFAM" id="SSF53335">
    <property type="entry name" value="S-adenosyl-L-methionine-dependent methyltransferases"/>
    <property type="match status" value="1"/>
</dbReference>
<dbReference type="EMBL" id="JBHRTS010000004">
    <property type="protein sequence ID" value="MFC3194498.1"/>
    <property type="molecule type" value="Genomic_DNA"/>
</dbReference>
<feature type="domain" description="Methyltransferase FkbM" evidence="1">
    <location>
        <begin position="64"/>
        <end position="232"/>
    </location>
</feature>
<dbReference type="RefSeq" id="WP_157892784.1">
    <property type="nucleotide sequence ID" value="NZ_JBHRTS010000004.1"/>
</dbReference>
<evidence type="ECO:0000313" key="3">
    <source>
        <dbReference type="Proteomes" id="UP001595533"/>
    </source>
</evidence>
<dbReference type="PANTHER" id="PTHR34203">
    <property type="entry name" value="METHYLTRANSFERASE, FKBM FAMILY PROTEIN"/>
    <property type="match status" value="1"/>
</dbReference>
<gene>
    <name evidence="2" type="ORF">ACFODZ_09630</name>
</gene>
<comment type="caution">
    <text evidence="2">The sequence shown here is derived from an EMBL/GenBank/DDBJ whole genome shotgun (WGS) entry which is preliminary data.</text>
</comment>
<organism evidence="2 3">
    <name type="scientific">Marinicella sediminis</name>
    <dbReference type="NCBI Taxonomy" id="1792834"/>
    <lineage>
        <taxon>Bacteria</taxon>
        <taxon>Pseudomonadati</taxon>
        <taxon>Pseudomonadota</taxon>
        <taxon>Gammaproteobacteria</taxon>
        <taxon>Lysobacterales</taxon>
        <taxon>Marinicellaceae</taxon>
        <taxon>Marinicella</taxon>
    </lineage>
</organism>
<dbReference type="NCBIfam" id="TIGR01444">
    <property type="entry name" value="fkbM_fam"/>
    <property type="match status" value="1"/>
</dbReference>
<dbReference type="InterPro" id="IPR006342">
    <property type="entry name" value="FkbM_mtfrase"/>
</dbReference>
<dbReference type="GO" id="GO:0008168">
    <property type="term" value="F:methyltransferase activity"/>
    <property type="evidence" value="ECO:0007669"/>
    <property type="project" value="UniProtKB-KW"/>
</dbReference>
<dbReference type="Gene3D" id="3.40.50.150">
    <property type="entry name" value="Vaccinia Virus protein VP39"/>
    <property type="match status" value="1"/>
</dbReference>
<reference evidence="3" key="1">
    <citation type="journal article" date="2019" name="Int. J. Syst. Evol. Microbiol.">
        <title>The Global Catalogue of Microorganisms (GCM) 10K type strain sequencing project: providing services to taxonomists for standard genome sequencing and annotation.</title>
        <authorList>
            <consortium name="The Broad Institute Genomics Platform"/>
            <consortium name="The Broad Institute Genome Sequencing Center for Infectious Disease"/>
            <person name="Wu L."/>
            <person name="Ma J."/>
        </authorList>
    </citation>
    <scope>NUCLEOTIDE SEQUENCE [LARGE SCALE GENOMIC DNA]</scope>
    <source>
        <strain evidence="3">KCTC 42953</strain>
    </source>
</reference>
<keyword evidence="2" id="KW-0808">Transferase</keyword>
<dbReference type="Proteomes" id="UP001595533">
    <property type="component" value="Unassembled WGS sequence"/>
</dbReference>
<keyword evidence="3" id="KW-1185">Reference proteome</keyword>
<proteinExistence type="predicted"/>
<protein>
    <submittedName>
        <fullName evidence="2">FkbM family methyltransferase</fullName>
    </submittedName>
</protein>
<dbReference type="InterPro" id="IPR052514">
    <property type="entry name" value="SAM-dependent_MTase"/>
</dbReference>
<keyword evidence="2" id="KW-0489">Methyltransferase</keyword>
<name>A0ABV7JE39_9GAMM</name>
<evidence type="ECO:0000313" key="2">
    <source>
        <dbReference type="EMBL" id="MFC3194498.1"/>
    </source>
</evidence>
<dbReference type="InterPro" id="IPR029063">
    <property type="entry name" value="SAM-dependent_MTases_sf"/>
</dbReference>
<dbReference type="Pfam" id="PF05050">
    <property type="entry name" value="Methyltransf_21"/>
    <property type="match status" value="1"/>
</dbReference>
<accession>A0ABV7JE39</accession>
<dbReference type="GO" id="GO:0032259">
    <property type="term" value="P:methylation"/>
    <property type="evidence" value="ECO:0007669"/>
    <property type="project" value="UniProtKB-KW"/>
</dbReference>